<keyword evidence="1" id="KW-1133">Transmembrane helix</keyword>
<proteinExistence type="predicted"/>
<organism evidence="2 3">
    <name type="scientific">Prevotella lacticifex</name>
    <dbReference type="NCBI Taxonomy" id="2854755"/>
    <lineage>
        <taxon>Bacteria</taxon>
        <taxon>Pseudomonadati</taxon>
        <taxon>Bacteroidota</taxon>
        <taxon>Bacteroidia</taxon>
        <taxon>Bacteroidales</taxon>
        <taxon>Prevotellaceae</taxon>
        <taxon>Prevotella</taxon>
    </lineage>
</organism>
<evidence type="ECO:0000313" key="2">
    <source>
        <dbReference type="EMBL" id="GJG57204.1"/>
    </source>
</evidence>
<dbReference type="RefSeq" id="WP_223927433.1">
    <property type="nucleotide sequence ID" value="NZ_BPTU01000003.1"/>
</dbReference>
<name>A0A9R1C718_9BACT</name>
<dbReference type="EMBL" id="BPUB01000001">
    <property type="protein sequence ID" value="GJG57204.1"/>
    <property type="molecule type" value="Genomic_DNA"/>
</dbReference>
<sequence length="144" mass="16618">MNNNIAEQSGVILSVRGSLMARIPHYILIDGRMVGIAKGRDIVIMMPPGNHAITIRSMYKFLESTTDVEVPDNGLRRVIYSDRDRLWNWIFNIDLVVWLLKTIFAADIPSPWGLIYEIVSDTILVAWIVRTWLIRKHFFNFTTA</sequence>
<keyword evidence="1" id="KW-0812">Transmembrane</keyword>
<feature type="transmembrane region" description="Helical" evidence="1">
    <location>
        <begin position="112"/>
        <end position="133"/>
    </location>
</feature>
<accession>A0A9R1C718</accession>
<comment type="caution">
    <text evidence="2">The sequence shown here is derived from an EMBL/GenBank/DDBJ whole genome shotgun (WGS) entry which is preliminary data.</text>
</comment>
<dbReference type="AlphaFoldDB" id="A0A9R1C718"/>
<reference evidence="2" key="1">
    <citation type="journal article" date="2022" name="Int. J. Syst. Evol. Microbiol.">
        <title>Prevotella lacticifex sp. nov., isolated from the rumen of cows.</title>
        <authorList>
            <person name="Shinkai T."/>
            <person name="Ikeyama N."/>
            <person name="Kumagai M."/>
            <person name="Ohmori H."/>
            <person name="Sakamoto M."/>
            <person name="Ohkuma M."/>
            <person name="Mitsumori M."/>
        </authorList>
    </citation>
    <scope>NUCLEOTIDE SEQUENCE</scope>
    <source>
        <strain evidence="2">R5076</strain>
    </source>
</reference>
<evidence type="ECO:0000256" key="1">
    <source>
        <dbReference type="SAM" id="Phobius"/>
    </source>
</evidence>
<feature type="transmembrane region" description="Helical" evidence="1">
    <location>
        <begin position="86"/>
        <end position="106"/>
    </location>
</feature>
<keyword evidence="3" id="KW-1185">Reference proteome</keyword>
<gene>
    <name evidence="2" type="ORF">PRLR5076_00550</name>
</gene>
<keyword evidence="1" id="KW-0472">Membrane</keyword>
<evidence type="ECO:0000313" key="3">
    <source>
        <dbReference type="Proteomes" id="UP000825483"/>
    </source>
</evidence>
<protein>
    <submittedName>
        <fullName evidence="2">Uncharacterized protein</fullName>
    </submittedName>
</protein>
<dbReference type="Proteomes" id="UP000825483">
    <property type="component" value="Unassembled WGS sequence"/>
</dbReference>
<dbReference type="GeneID" id="72468110"/>